<dbReference type="Pfam" id="PF10120">
    <property type="entry name" value="ThiN"/>
    <property type="match status" value="1"/>
</dbReference>
<dbReference type="RefSeq" id="WP_013679318.1">
    <property type="nucleotide sequence ID" value="NC_015315.1"/>
</dbReference>
<reference evidence="2 3" key="1">
    <citation type="journal article" date="2011" name="J. Bacteriol.">
        <title>Complete genome sequence of the thermoacidophilic crenarchaeon Thermoproteus uzoniensis 768-20.</title>
        <authorList>
            <person name="Mardanov A.V."/>
            <person name="Gumerov V.M."/>
            <person name="Beletsky A.V."/>
            <person name="Prokofeva M.I."/>
            <person name="Bonch-Osmolovskaya E.A."/>
            <person name="Ravin N.V."/>
            <person name="Skryabin K.G."/>
        </authorList>
    </citation>
    <scope>NUCLEOTIDE SEQUENCE [LARGE SCALE GENOMIC DNA]</scope>
    <source>
        <strain evidence="2 3">768-20</strain>
    </source>
</reference>
<dbReference type="eggNOG" id="arCOG00021">
    <property type="taxonomic scope" value="Archaea"/>
</dbReference>
<protein>
    <recommendedName>
        <fullName evidence="1">Thiamine-phosphate synthase ThiN domain-containing protein</fullName>
    </recommendedName>
</protein>
<name>F2L3C3_THEU7</name>
<dbReference type="EMBL" id="CP002590">
    <property type="protein sequence ID" value="AEA11982.1"/>
    <property type="molecule type" value="Genomic_DNA"/>
</dbReference>
<evidence type="ECO:0000313" key="3">
    <source>
        <dbReference type="Proteomes" id="UP000008138"/>
    </source>
</evidence>
<dbReference type="InterPro" id="IPR036409">
    <property type="entry name" value="Aldolase_II/adducin_N_sf"/>
</dbReference>
<organism evidence="2 3">
    <name type="scientific">Thermoproteus uzoniensis (strain 768-20)</name>
    <dbReference type="NCBI Taxonomy" id="999630"/>
    <lineage>
        <taxon>Archaea</taxon>
        <taxon>Thermoproteota</taxon>
        <taxon>Thermoprotei</taxon>
        <taxon>Thermoproteales</taxon>
        <taxon>Thermoproteaceae</taxon>
        <taxon>Thermoproteus</taxon>
    </lineage>
</organism>
<dbReference type="AlphaFoldDB" id="F2L3C3"/>
<dbReference type="PANTHER" id="PTHR40730:SF4">
    <property type="entry name" value="TRANSCRIPTIONAL REGULATOR"/>
    <property type="match status" value="1"/>
</dbReference>
<accession>F2L3C3</accession>
<dbReference type="PANTHER" id="PTHR40730">
    <property type="entry name" value="TRANSCRIPTIONAL REGULATOR PROTEIN-LIKE PROTEIN"/>
    <property type="match status" value="1"/>
</dbReference>
<dbReference type="Proteomes" id="UP000008138">
    <property type="component" value="Chromosome"/>
</dbReference>
<dbReference type="SUPFAM" id="SSF53639">
    <property type="entry name" value="AraD/HMP-PK domain-like"/>
    <property type="match status" value="1"/>
</dbReference>
<dbReference type="InterPro" id="IPR019293">
    <property type="entry name" value="ThiN"/>
</dbReference>
<evidence type="ECO:0000313" key="2">
    <source>
        <dbReference type="EMBL" id="AEA11982.1"/>
    </source>
</evidence>
<keyword evidence="3" id="KW-1185">Reference proteome</keyword>
<gene>
    <name evidence="2" type="ordered locus">TUZN_0486</name>
</gene>
<dbReference type="HOGENOM" id="CLU_054903_0_0_2"/>
<dbReference type="KEGG" id="tuz:TUZN_0486"/>
<dbReference type="STRING" id="999630.TUZN_0486"/>
<sequence>MFPLELLSERVMQPLKGLIAHELSRRGFSQSRIGQILGISQPAVSAYLKLDRGHYERRLAEVGLSREEVGRVVDVVIAAVDQQNYPEAVEYLNNFVLSLLSSLRFCEFHKRVAPYLKDCDVCKNISIINDVKNRIIISFNMLKNNKYIINLVPRVLMNIVELSGEGPIGYPGRISVVGETLATTSEPQLWGAKFLGRLILAINNIHKDIKAVINIKYDEGLIDCIKKYNYKYAVVGPSNTEEESIENITSAMRSHAYDVVFDRGGIGIEANGYVFGFDAPDAATKILKIARCRSGAQDQADV</sequence>
<reference key="2">
    <citation type="submission" date="2011-03" db="EMBL/GenBank/DDBJ databases">
        <title>Complete genome sequence of the thermoacidophilic crenarchaeon Thermoproteus uzoniensis 768-20.</title>
        <authorList>
            <person name="Mardanov A.V."/>
            <person name="Gumerov V.M."/>
            <person name="Beletsky A.V."/>
            <person name="Prokofeva M.I."/>
            <person name="Bonch-Osmolovskaya E.A."/>
            <person name="Ravin N.V."/>
            <person name="Skryabin K.G."/>
        </authorList>
    </citation>
    <scope>NUCLEOTIDE SEQUENCE</scope>
    <source>
        <strain>768-20</strain>
    </source>
</reference>
<dbReference type="OrthoDB" id="26806at2157"/>
<feature type="domain" description="Thiamine-phosphate synthase ThiN" evidence="1">
    <location>
        <begin position="139"/>
        <end position="288"/>
    </location>
</feature>
<dbReference type="Gene3D" id="3.40.225.10">
    <property type="entry name" value="Class II aldolase/adducin N-terminal domain"/>
    <property type="match status" value="1"/>
</dbReference>
<dbReference type="GeneID" id="10360031"/>
<proteinExistence type="predicted"/>
<evidence type="ECO:0000259" key="1">
    <source>
        <dbReference type="Pfam" id="PF10120"/>
    </source>
</evidence>